<name>A0ABS5IC71_9PROT</name>
<accession>A0ABS5IC71</accession>
<keyword evidence="2" id="KW-1185">Reference proteome</keyword>
<sequence>MIPLRNDDSINANICDDVTHMRQELRAIHMEIQKTLQCVSELVSAINDIRTSQAQISARLGVAAAIQAKRKEDTSHCHACGGPVTRHPAEAGTLLLCPACGWSEFIGRDGRESSEVRPDVAPFCSRHNPWAA</sequence>
<comment type="caution">
    <text evidence="1">The sequence shown here is derived from an EMBL/GenBank/DDBJ whole genome shotgun (WGS) entry which is preliminary data.</text>
</comment>
<dbReference type="EMBL" id="JAGTUF010000007">
    <property type="protein sequence ID" value="MBR9972017.1"/>
    <property type="molecule type" value="Genomic_DNA"/>
</dbReference>
<proteinExistence type="predicted"/>
<evidence type="ECO:0000313" key="2">
    <source>
        <dbReference type="Proteomes" id="UP000680714"/>
    </source>
</evidence>
<protein>
    <submittedName>
        <fullName evidence="1">Uncharacterized protein</fullName>
    </submittedName>
</protein>
<reference evidence="1 2" key="1">
    <citation type="submission" date="2021-04" db="EMBL/GenBank/DDBJ databases">
        <title>Magnetospirillum sulfuroxidans sp. nov., a facultative chemolithoautotrophic sulfur-oxidizing alphaproteobacterium isolated from freshwater sediment and proposals for Paramagetospirillum gen. nov., and Magnetospirillaceae fam. nov.</title>
        <authorList>
            <person name="Koziaeva V."/>
            <person name="Geelhoed J.S."/>
            <person name="Sorokin D.Y."/>
            <person name="Grouzdev D.S."/>
        </authorList>
    </citation>
    <scope>NUCLEOTIDE SEQUENCE [LARGE SCALE GENOMIC DNA]</scope>
    <source>
        <strain evidence="1 2">J10</strain>
    </source>
</reference>
<dbReference type="Proteomes" id="UP000680714">
    <property type="component" value="Unassembled WGS sequence"/>
</dbReference>
<organism evidence="1 2">
    <name type="scientific">Magnetospirillum sulfuroxidans</name>
    <dbReference type="NCBI Taxonomy" id="611300"/>
    <lineage>
        <taxon>Bacteria</taxon>
        <taxon>Pseudomonadati</taxon>
        <taxon>Pseudomonadota</taxon>
        <taxon>Alphaproteobacteria</taxon>
        <taxon>Rhodospirillales</taxon>
        <taxon>Rhodospirillaceae</taxon>
        <taxon>Magnetospirillum</taxon>
    </lineage>
</organism>
<evidence type="ECO:0000313" key="1">
    <source>
        <dbReference type="EMBL" id="MBR9972017.1"/>
    </source>
</evidence>
<gene>
    <name evidence="1" type="ORF">KEC16_09840</name>
</gene>
<dbReference type="RefSeq" id="WP_211548347.1">
    <property type="nucleotide sequence ID" value="NZ_JAGTUF010000007.1"/>
</dbReference>